<organism evidence="5 6">
    <name type="scientific">Parapusillimonas granuli</name>
    <dbReference type="NCBI Taxonomy" id="380911"/>
    <lineage>
        <taxon>Bacteria</taxon>
        <taxon>Pseudomonadati</taxon>
        <taxon>Pseudomonadota</taxon>
        <taxon>Betaproteobacteria</taxon>
        <taxon>Burkholderiales</taxon>
        <taxon>Alcaligenaceae</taxon>
        <taxon>Parapusillimonas</taxon>
    </lineage>
</organism>
<dbReference type="InterPro" id="IPR000524">
    <property type="entry name" value="Tscrpt_reg_HTH_GntR"/>
</dbReference>
<dbReference type="AlphaFoldDB" id="A0A853G9J3"/>
<feature type="domain" description="HTH gntR-type" evidence="4">
    <location>
        <begin position="19"/>
        <end position="86"/>
    </location>
</feature>
<dbReference type="GO" id="GO:0003700">
    <property type="term" value="F:DNA-binding transcription factor activity"/>
    <property type="evidence" value="ECO:0007669"/>
    <property type="project" value="InterPro"/>
</dbReference>
<dbReference type="InterPro" id="IPR011711">
    <property type="entry name" value="GntR_C"/>
</dbReference>
<keyword evidence="2" id="KW-0238">DNA-binding</keyword>
<evidence type="ECO:0000313" key="6">
    <source>
        <dbReference type="Proteomes" id="UP000559809"/>
    </source>
</evidence>
<dbReference type="InterPro" id="IPR036390">
    <property type="entry name" value="WH_DNA-bd_sf"/>
</dbReference>
<dbReference type="PANTHER" id="PTHR43537:SF24">
    <property type="entry name" value="GLUCONATE OPERON TRANSCRIPTIONAL REPRESSOR"/>
    <property type="match status" value="1"/>
</dbReference>
<dbReference type="Pfam" id="PF00392">
    <property type="entry name" value="GntR"/>
    <property type="match status" value="1"/>
</dbReference>
<dbReference type="InterPro" id="IPR008920">
    <property type="entry name" value="TF_FadR/GntR_C"/>
</dbReference>
<dbReference type="Proteomes" id="UP000559809">
    <property type="component" value="Unassembled WGS sequence"/>
</dbReference>
<reference evidence="5 6" key="1">
    <citation type="submission" date="2020-07" db="EMBL/GenBank/DDBJ databases">
        <title>Taxonomic revisions and descriptions of new bacterial species based on genomic comparisons in the high-G+C-content subgroup of the family Alcaligenaceae.</title>
        <authorList>
            <person name="Szabo A."/>
            <person name="Felfoldi T."/>
        </authorList>
    </citation>
    <scope>NUCLEOTIDE SEQUENCE [LARGE SCALE GENOMIC DNA]</scope>
    <source>
        <strain evidence="5 6">LMG 24012</strain>
    </source>
</reference>
<dbReference type="Gene3D" id="1.20.120.530">
    <property type="entry name" value="GntR ligand-binding domain-like"/>
    <property type="match status" value="1"/>
</dbReference>
<dbReference type="SMART" id="SM00895">
    <property type="entry name" value="FCD"/>
    <property type="match status" value="1"/>
</dbReference>
<dbReference type="RefSeq" id="WP_180158068.1">
    <property type="nucleotide sequence ID" value="NZ_JACCEM010000011.1"/>
</dbReference>
<dbReference type="GO" id="GO:0003677">
    <property type="term" value="F:DNA binding"/>
    <property type="evidence" value="ECO:0007669"/>
    <property type="project" value="UniProtKB-KW"/>
</dbReference>
<dbReference type="EMBL" id="JACCEM010000011">
    <property type="protein sequence ID" value="NYT51396.1"/>
    <property type="molecule type" value="Genomic_DNA"/>
</dbReference>
<evidence type="ECO:0000259" key="4">
    <source>
        <dbReference type="PROSITE" id="PS50949"/>
    </source>
</evidence>
<accession>A0A853G9J3</accession>
<protein>
    <submittedName>
        <fullName evidence="5">GntR family transcriptional regulator</fullName>
    </submittedName>
</protein>
<evidence type="ECO:0000256" key="2">
    <source>
        <dbReference type="ARBA" id="ARBA00023125"/>
    </source>
</evidence>
<name>A0A853G9J3_9BURK</name>
<keyword evidence="1" id="KW-0805">Transcription regulation</keyword>
<dbReference type="PANTHER" id="PTHR43537">
    <property type="entry name" value="TRANSCRIPTIONAL REGULATOR, GNTR FAMILY"/>
    <property type="match status" value="1"/>
</dbReference>
<dbReference type="PROSITE" id="PS50949">
    <property type="entry name" value="HTH_GNTR"/>
    <property type="match status" value="1"/>
</dbReference>
<proteinExistence type="predicted"/>
<dbReference type="SMART" id="SM00345">
    <property type="entry name" value="HTH_GNTR"/>
    <property type="match status" value="1"/>
</dbReference>
<keyword evidence="3" id="KW-0804">Transcription</keyword>
<dbReference type="InterPro" id="IPR036388">
    <property type="entry name" value="WH-like_DNA-bd_sf"/>
</dbReference>
<comment type="caution">
    <text evidence="5">The sequence shown here is derived from an EMBL/GenBank/DDBJ whole genome shotgun (WGS) entry which is preliminary data.</text>
</comment>
<evidence type="ECO:0000256" key="3">
    <source>
        <dbReference type="ARBA" id="ARBA00023163"/>
    </source>
</evidence>
<gene>
    <name evidence="5" type="ORF">H0A72_18960</name>
</gene>
<evidence type="ECO:0000313" key="5">
    <source>
        <dbReference type="EMBL" id="NYT51396.1"/>
    </source>
</evidence>
<dbReference type="Pfam" id="PF07729">
    <property type="entry name" value="FCD"/>
    <property type="match status" value="1"/>
</dbReference>
<sequence length="230" mass="26388">MKQIKDEAMSLLPTATPAVRAADQIYRRLRTAIMDGGLPARTRLVELELAAKLEVSRTPVREAISRLINDQLVQPLPYGGVEVVDMTHELEDIYAIREALEGTAARLAAERITDEEVQELQAIQDRHRALELNDYERRTELNNLFHGAILKASRAPRLIHMVEGFQEFFLHASQLLHYQKRHTQTALKQHQEIIDALRARDGKRAEKLVRSHLLYSLNRALDQRRHTGNL</sequence>
<dbReference type="SUPFAM" id="SSF46785">
    <property type="entry name" value="Winged helix' DNA-binding domain"/>
    <property type="match status" value="1"/>
</dbReference>
<evidence type="ECO:0000256" key="1">
    <source>
        <dbReference type="ARBA" id="ARBA00023015"/>
    </source>
</evidence>
<dbReference type="Gene3D" id="1.10.10.10">
    <property type="entry name" value="Winged helix-like DNA-binding domain superfamily/Winged helix DNA-binding domain"/>
    <property type="match status" value="1"/>
</dbReference>
<keyword evidence="6" id="KW-1185">Reference proteome</keyword>
<dbReference type="SUPFAM" id="SSF48008">
    <property type="entry name" value="GntR ligand-binding domain-like"/>
    <property type="match status" value="1"/>
</dbReference>